<proteinExistence type="predicted"/>
<organism evidence="1 2">
    <name type="scientific">Vermiconidia calcicola</name>
    <dbReference type="NCBI Taxonomy" id="1690605"/>
    <lineage>
        <taxon>Eukaryota</taxon>
        <taxon>Fungi</taxon>
        <taxon>Dikarya</taxon>
        <taxon>Ascomycota</taxon>
        <taxon>Pezizomycotina</taxon>
        <taxon>Dothideomycetes</taxon>
        <taxon>Dothideomycetidae</taxon>
        <taxon>Mycosphaerellales</taxon>
        <taxon>Extremaceae</taxon>
        <taxon>Vermiconidia</taxon>
    </lineage>
</organism>
<reference evidence="1" key="1">
    <citation type="submission" date="2023-07" db="EMBL/GenBank/DDBJ databases">
        <title>Black Yeasts Isolated from many extreme environments.</title>
        <authorList>
            <person name="Coleine C."/>
            <person name="Stajich J.E."/>
            <person name="Selbmann L."/>
        </authorList>
    </citation>
    <scope>NUCLEOTIDE SEQUENCE</scope>
    <source>
        <strain evidence="1">CCFEE 5714</strain>
    </source>
</reference>
<sequence>MNPFNHPGTHGRPILDVEKQREGLSEKTSASVLPLELKQISHPGSGVPEEGFEDVYRPPRPGVKSRLLRWNAKIEGLAGLEARGISRVLPEEKHGGSAAGYIQMFALWFEMSLCVINLVLGFLWDHKYSSSDGSIAGHRSMILARYFMGYWPAKLACLLNVLMQVGWGVIGAIIAGQLISAVNGSGLSIAVGCVVAALCIGGLATFGIAVLHAYERYAAYPQLFAILILVGASGKDWNTSLPSIGDTSTVTASRCSFFALILSAIIGFTAISADFYVCYPTNTNKRLTFFATWAGNWASCTFVDLIGIGIATGIATKPAWTEAYSISSGALLKASYEGLGGFGDFCMVILALGCINNIAPSTYVGALSMQTLGKYPKLVPRWVWSLFLMVIELACSVAGRNRLFIIFENFLPIMAYWVCPYLAIVLEEDIIFHAVKGKAYD</sequence>
<comment type="caution">
    <text evidence="1">The sequence shown here is derived from an EMBL/GenBank/DDBJ whole genome shotgun (WGS) entry which is preliminary data.</text>
</comment>
<keyword evidence="2" id="KW-1185">Reference proteome</keyword>
<evidence type="ECO:0000313" key="2">
    <source>
        <dbReference type="Proteomes" id="UP001281147"/>
    </source>
</evidence>
<evidence type="ECO:0000313" key="1">
    <source>
        <dbReference type="EMBL" id="KAK3686586.1"/>
    </source>
</evidence>
<name>A0ACC3MEM5_9PEZI</name>
<dbReference type="EMBL" id="JAUTXU010000312">
    <property type="protein sequence ID" value="KAK3686586.1"/>
    <property type="molecule type" value="Genomic_DNA"/>
</dbReference>
<dbReference type="Proteomes" id="UP001281147">
    <property type="component" value="Unassembled WGS sequence"/>
</dbReference>
<protein>
    <submittedName>
        <fullName evidence="1">Vitamin B6 transporter</fullName>
    </submittedName>
</protein>
<accession>A0ACC3MEM5</accession>
<gene>
    <name evidence="1" type="primary">TPN1_4</name>
    <name evidence="1" type="ORF">LTR37_019691</name>
</gene>